<evidence type="ECO:0000313" key="1">
    <source>
        <dbReference type="EMBL" id="KIN96644.1"/>
    </source>
</evidence>
<dbReference type="Proteomes" id="UP000054217">
    <property type="component" value="Unassembled WGS sequence"/>
</dbReference>
<sequence length="103" mass="11668">MCLPPCAKRILYHRLFRGPRPESAMNPQGNQTVRNQIQPYVLHFSEVLIPNNSRPQGVRTTAWWAGHCCPAHPHFGRVCFMLGSSKIPGDNSEKLTLVVFGLW</sequence>
<proteinExistence type="predicted"/>
<dbReference type="InParanoid" id="A0A0C3N6F1"/>
<protein>
    <submittedName>
        <fullName evidence="1">Uncharacterized protein</fullName>
    </submittedName>
</protein>
<dbReference type="AlphaFoldDB" id="A0A0C3N6F1"/>
<evidence type="ECO:0000313" key="2">
    <source>
        <dbReference type="Proteomes" id="UP000054217"/>
    </source>
</evidence>
<gene>
    <name evidence="1" type="ORF">M404DRAFT_243045</name>
</gene>
<dbReference type="EMBL" id="KN832043">
    <property type="protein sequence ID" value="KIN96644.1"/>
    <property type="molecule type" value="Genomic_DNA"/>
</dbReference>
<keyword evidence="2" id="KW-1185">Reference proteome</keyword>
<reference evidence="2" key="2">
    <citation type="submission" date="2015-01" db="EMBL/GenBank/DDBJ databases">
        <title>Evolutionary Origins and Diversification of the Mycorrhizal Mutualists.</title>
        <authorList>
            <consortium name="DOE Joint Genome Institute"/>
            <consortium name="Mycorrhizal Genomics Consortium"/>
            <person name="Kohler A."/>
            <person name="Kuo A."/>
            <person name="Nagy L.G."/>
            <person name="Floudas D."/>
            <person name="Copeland A."/>
            <person name="Barry K.W."/>
            <person name="Cichocki N."/>
            <person name="Veneault-Fourrey C."/>
            <person name="LaButti K."/>
            <person name="Lindquist E.A."/>
            <person name="Lipzen A."/>
            <person name="Lundell T."/>
            <person name="Morin E."/>
            <person name="Murat C."/>
            <person name="Riley R."/>
            <person name="Ohm R."/>
            <person name="Sun H."/>
            <person name="Tunlid A."/>
            <person name="Henrissat B."/>
            <person name="Grigoriev I.V."/>
            <person name="Hibbett D.S."/>
            <person name="Martin F."/>
        </authorList>
    </citation>
    <scope>NUCLEOTIDE SEQUENCE [LARGE SCALE GENOMIC DNA]</scope>
    <source>
        <strain evidence="2">Marx 270</strain>
    </source>
</reference>
<accession>A0A0C3N6F1</accession>
<dbReference type="HOGENOM" id="CLU_2264805_0_0_1"/>
<reference evidence="1 2" key="1">
    <citation type="submission" date="2014-04" db="EMBL/GenBank/DDBJ databases">
        <authorList>
            <consortium name="DOE Joint Genome Institute"/>
            <person name="Kuo A."/>
            <person name="Kohler A."/>
            <person name="Costa M.D."/>
            <person name="Nagy L.G."/>
            <person name="Floudas D."/>
            <person name="Copeland A."/>
            <person name="Barry K.W."/>
            <person name="Cichocki N."/>
            <person name="Veneault-Fourrey C."/>
            <person name="LaButti K."/>
            <person name="Lindquist E.A."/>
            <person name="Lipzen A."/>
            <person name="Lundell T."/>
            <person name="Morin E."/>
            <person name="Murat C."/>
            <person name="Sun H."/>
            <person name="Tunlid A."/>
            <person name="Henrissat B."/>
            <person name="Grigoriev I.V."/>
            <person name="Hibbett D.S."/>
            <person name="Martin F."/>
            <person name="Nordberg H.P."/>
            <person name="Cantor M.N."/>
            <person name="Hua S.X."/>
        </authorList>
    </citation>
    <scope>NUCLEOTIDE SEQUENCE [LARGE SCALE GENOMIC DNA]</scope>
    <source>
        <strain evidence="1 2">Marx 270</strain>
    </source>
</reference>
<organism evidence="1 2">
    <name type="scientific">Pisolithus tinctorius Marx 270</name>
    <dbReference type="NCBI Taxonomy" id="870435"/>
    <lineage>
        <taxon>Eukaryota</taxon>
        <taxon>Fungi</taxon>
        <taxon>Dikarya</taxon>
        <taxon>Basidiomycota</taxon>
        <taxon>Agaricomycotina</taxon>
        <taxon>Agaricomycetes</taxon>
        <taxon>Agaricomycetidae</taxon>
        <taxon>Boletales</taxon>
        <taxon>Sclerodermatineae</taxon>
        <taxon>Pisolithaceae</taxon>
        <taxon>Pisolithus</taxon>
    </lineage>
</organism>
<name>A0A0C3N6F1_PISTI</name>